<sequence length="121" mass="13248">MQINLEANDPYTVEAYSDTAIQINSTHYTQSLVVSTHELISDWPVQRIGELNDATLSPLLKHQPDIVLIGHTHTGQFAPAGILQQLAAERIALECMSIGAACRTFNVLLSEGRRVVLGIIL</sequence>
<dbReference type="EMBL" id="LNYA01000028">
    <property type="protein sequence ID" value="KTC96622.1"/>
    <property type="molecule type" value="Genomic_DNA"/>
</dbReference>
<dbReference type="PATRIC" id="fig|448.7.peg.1911"/>
<dbReference type="Pfam" id="PF04430">
    <property type="entry name" value="DUF498"/>
    <property type="match status" value="1"/>
</dbReference>
<dbReference type="RefSeq" id="WP_058526969.1">
    <property type="nucleotide sequence ID" value="NZ_CAAAHY010000037.1"/>
</dbReference>
<proteinExistence type="predicted"/>
<comment type="caution">
    <text evidence="1">The sequence shown here is derived from an EMBL/GenBank/DDBJ whole genome shotgun (WGS) entry which is preliminary data.</text>
</comment>
<dbReference type="InterPro" id="IPR036748">
    <property type="entry name" value="MTH938-like_sf"/>
</dbReference>
<reference evidence="1 2" key="1">
    <citation type="submission" date="2015-11" db="EMBL/GenBank/DDBJ databases">
        <title>Genomic analysis of 38 Legionella species identifies large and diverse effector repertoires.</title>
        <authorList>
            <person name="Burstein D."/>
            <person name="Amaro F."/>
            <person name="Zusman T."/>
            <person name="Lifshitz Z."/>
            <person name="Cohen O."/>
            <person name="Gilbert J.A."/>
            <person name="Pupko T."/>
            <person name="Shuman H.A."/>
            <person name="Segal G."/>
        </authorList>
    </citation>
    <scope>NUCLEOTIDE SEQUENCE [LARGE SCALE GENOMIC DNA]</scope>
    <source>
        <strain evidence="1 2">SE-32A-C8</strain>
    </source>
</reference>
<organism evidence="1 2">
    <name type="scientific">Legionella erythra</name>
    <dbReference type="NCBI Taxonomy" id="448"/>
    <lineage>
        <taxon>Bacteria</taxon>
        <taxon>Pseudomonadati</taxon>
        <taxon>Pseudomonadota</taxon>
        <taxon>Gammaproteobacteria</taxon>
        <taxon>Legionellales</taxon>
        <taxon>Legionellaceae</taxon>
        <taxon>Legionella</taxon>
    </lineage>
</organism>
<dbReference type="InterPro" id="IPR007523">
    <property type="entry name" value="NDUFAF3/AAMDC"/>
</dbReference>
<evidence type="ECO:0000313" key="1">
    <source>
        <dbReference type="EMBL" id="KTC96622.1"/>
    </source>
</evidence>
<evidence type="ECO:0000313" key="2">
    <source>
        <dbReference type="Proteomes" id="UP000054773"/>
    </source>
</evidence>
<dbReference type="PANTHER" id="PTHR21192">
    <property type="entry name" value="NUCLEAR PROTEIN E3-3"/>
    <property type="match status" value="1"/>
</dbReference>
<dbReference type="PANTHER" id="PTHR21192:SF2">
    <property type="entry name" value="NADH DEHYDROGENASE [UBIQUINONE] 1 ALPHA SUBCOMPLEX ASSEMBLY FACTOR 3"/>
    <property type="match status" value="1"/>
</dbReference>
<accession>A0A0W0TM02</accession>
<keyword evidence="2" id="KW-1185">Reference proteome</keyword>
<dbReference type="SUPFAM" id="SSF64076">
    <property type="entry name" value="MTH938-like"/>
    <property type="match status" value="1"/>
</dbReference>
<dbReference type="Gene3D" id="3.40.1230.10">
    <property type="entry name" value="MTH938-like"/>
    <property type="match status" value="1"/>
</dbReference>
<gene>
    <name evidence="1" type="ORF">Lery_1828</name>
</gene>
<protein>
    <submittedName>
        <fullName evidence="1">Uncharacterized protein</fullName>
    </submittedName>
</protein>
<dbReference type="OrthoDB" id="9800373at2"/>
<dbReference type="AlphaFoldDB" id="A0A0W0TM02"/>
<dbReference type="STRING" id="448.Lery_1828"/>
<dbReference type="Proteomes" id="UP000054773">
    <property type="component" value="Unassembled WGS sequence"/>
</dbReference>
<name>A0A0W0TM02_LEGER</name>